<proteinExistence type="inferred from homology"/>
<dbReference type="Gene3D" id="3.90.76.10">
    <property type="entry name" value="Dipeptide-binding Protein, Domain 1"/>
    <property type="match status" value="2"/>
</dbReference>
<evidence type="ECO:0000313" key="7">
    <source>
        <dbReference type="EMBL" id="BAJ65118.1"/>
    </source>
</evidence>
<reference evidence="7 8" key="1">
    <citation type="submission" date="2010-12" db="EMBL/GenBank/DDBJ databases">
        <title>Whole genome sequence of Anaerolinea thermophila UNI-1.</title>
        <authorList>
            <person name="Narita-Yamada S."/>
            <person name="Kishi E."/>
            <person name="Watanabe Y."/>
            <person name="Takasaki K."/>
            <person name="Ankai A."/>
            <person name="Oguchi A."/>
            <person name="Fukui S."/>
            <person name="Takahashi M."/>
            <person name="Yashiro I."/>
            <person name="Hosoyama A."/>
            <person name="Sekiguchi Y."/>
            <person name="Hanada S."/>
            <person name="Fujita N."/>
        </authorList>
    </citation>
    <scope>NUCLEOTIDE SEQUENCE [LARGE SCALE GENOMIC DNA]</scope>
    <source>
        <strain evidence="8">DSM 14523 / JCM 11388 / NBRC 100420 / UNI-1</strain>
    </source>
</reference>
<protein>
    <submittedName>
        <fullName evidence="7">ABC transporter substrate binding protein</fullName>
    </submittedName>
</protein>
<evidence type="ECO:0000256" key="2">
    <source>
        <dbReference type="ARBA" id="ARBA00005695"/>
    </source>
</evidence>
<dbReference type="HOGENOM" id="CLU_504941_0_0_0"/>
<keyword evidence="3" id="KW-0813">Transport</keyword>
<dbReference type="EMBL" id="AP012029">
    <property type="protein sequence ID" value="BAJ65118.1"/>
    <property type="molecule type" value="Genomic_DNA"/>
</dbReference>
<dbReference type="PANTHER" id="PTHR30290:SF9">
    <property type="entry name" value="OLIGOPEPTIDE-BINDING PROTEIN APPA"/>
    <property type="match status" value="1"/>
</dbReference>
<evidence type="ECO:0000256" key="3">
    <source>
        <dbReference type="ARBA" id="ARBA00022448"/>
    </source>
</evidence>
<evidence type="ECO:0000256" key="4">
    <source>
        <dbReference type="ARBA" id="ARBA00022729"/>
    </source>
</evidence>
<evidence type="ECO:0000256" key="1">
    <source>
        <dbReference type="ARBA" id="ARBA00004193"/>
    </source>
</evidence>
<dbReference type="eggNOG" id="COG0747">
    <property type="taxonomic scope" value="Bacteria"/>
</dbReference>
<name>E8N2W8_ANATU</name>
<dbReference type="Pfam" id="PF00496">
    <property type="entry name" value="SBP_bac_5"/>
    <property type="match status" value="2"/>
</dbReference>
<dbReference type="InterPro" id="IPR023765">
    <property type="entry name" value="SBP_5_CS"/>
</dbReference>
<gene>
    <name evidence="7" type="ordered locus">ANT_30920</name>
</gene>
<dbReference type="InParanoid" id="E8N2W8"/>
<comment type="similarity">
    <text evidence="2">Belongs to the bacterial solute-binding protein 5 family.</text>
</comment>
<dbReference type="InterPro" id="IPR000914">
    <property type="entry name" value="SBP_5_dom"/>
</dbReference>
<dbReference type="PANTHER" id="PTHR30290">
    <property type="entry name" value="PERIPLASMIC BINDING COMPONENT OF ABC TRANSPORTER"/>
    <property type="match status" value="1"/>
</dbReference>
<evidence type="ECO:0000259" key="6">
    <source>
        <dbReference type="Pfam" id="PF00496"/>
    </source>
</evidence>
<dbReference type="PROSITE" id="PS01040">
    <property type="entry name" value="SBP_BACTERIAL_5"/>
    <property type="match status" value="1"/>
</dbReference>
<dbReference type="AlphaFoldDB" id="E8N2W8"/>
<feature type="region of interest" description="Disordered" evidence="5">
    <location>
        <begin position="44"/>
        <end position="73"/>
    </location>
</feature>
<dbReference type="Proteomes" id="UP000008922">
    <property type="component" value="Chromosome"/>
</dbReference>
<feature type="domain" description="Solute-binding protein family 5" evidence="6">
    <location>
        <begin position="85"/>
        <end position="396"/>
    </location>
</feature>
<evidence type="ECO:0000313" key="8">
    <source>
        <dbReference type="Proteomes" id="UP000008922"/>
    </source>
</evidence>
<feature type="domain" description="Solute-binding protein family 5" evidence="6">
    <location>
        <begin position="520"/>
        <end position="572"/>
    </location>
</feature>
<organism evidence="7 8">
    <name type="scientific">Anaerolinea thermophila (strain DSM 14523 / JCM 11388 / NBRC 100420 / UNI-1)</name>
    <dbReference type="NCBI Taxonomy" id="926569"/>
    <lineage>
        <taxon>Bacteria</taxon>
        <taxon>Bacillati</taxon>
        <taxon>Chloroflexota</taxon>
        <taxon>Anaerolineae</taxon>
        <taxon>Anaerolineales</taxon>
        <taxon>Anaerolineaceae</taxon>
        <taxon>Anaerolinea</taxon>
    </lineage>
</organism>
<keyword evidence="8" id="KW-1185">Reference proteome</keyword>
<dbReference type="KEGG" id="atm:ANT_30920"/>
<dbReference type="GO" id="GO:0005886">
    <property type="term" value="C:plasma membrane"/>
    <property type="evidence" value="ECO:0007669"/>
    <property type="project" value="UniProtKB-SubCell"/>
</dbReference>
<keyword evidence="4" id="KW-0732">Signal</keyword>
<dbReference type="Gene3D" id="3.40.190.10">
    <property type="entry name" value="Periplasmic binding protein-like II"/>
    <property type="match status" value="1"/>
</dbReference>
<dbReference type="InterPro" id="IPR039424">
    <property type="entry name" value="SBP_5"/>
</dbReference>
<dbReference type="OrthoDB" id="137511at2"/>
<dbReference type="SUPFAM" id="SSF53850">
    <property type="entry name" value="Periplasmic binding protein-like II"/>
    <property type="match status" value="2"/>
</dbReference>
<dbReference type="STRING" id="926569.ANT_30920"/>
<sequence length="593" mass="65463">MPFRDDRIQIQLSPKEEIVFKRSFFTFVALLVVLSLALAACQPKPTEAPTQPPAQQEPTKAPEQPTATTAPEQPAAPAFEGMKVEAPNCDYGGELKSIEAVDAQTVKFTLCYPDPAFPSKVAFNVFAIVDSEYLAQVGGDSIKMSDAPVGTGPFKLKSWVRGDSITFEANPDYWGEKPKYQTLIFRWSEQSAQRLLELQSGQVDGIDNPAPEDFATIEADSNLQLIPRDPLNIFYIGFNVDLAPFNNEKVRQAFAMAIDRKKIVDNYYPEGSEVATVFVPPALKPGWSDANPWYEYNPEMAKQLLTEAGFDFNQEVKLSFRNVVRGYLPTPDKVAQEIQAQLAEIGVKVKLNQMESAAFIDSTAAGNEAFYLLGWGADYPDATNFYDYHFANDNNKQFGTLFPDIVEPIRKAAQISDPAERQKLYDEVNAKLKEHVPMIPVAHGASAVAFTASVKNAMTGPLSNEPFFIMDPGKDTLVWMQNGEPAAIYCPDETDGEALRACQQIFETLLLFKPGTAEAGPGLAESYTVNGDATEYVFTLRKGVKFHNGADLDANDVVASFKAQWDAKDPNHKGRTGTFEYFGAFFGAFLNAE</sequence>
<accession>E8N2W8</accession>
<dbReference type="Gene3D" id="3.10.105.10">
    <property type="entry name" value="Dipeptide-binding Protein, Domain 3"/>
    <property type="match status" value="1"/>
</dbReference>
<comment type="subcellular location">
    <subcellularLocation>
        <location evidence="1">Cell membrane</location>
        <topology evidence="1">Lipid-anchor</topology>
    </subcellularLocation>
</comment>
<dbReference type="GO" id="GO:1904680">
    <property type="term" value="F:peptide transmembrane transporter activity"/>
    <property type="evidence" value="ECO:0007669"/>
    <property type="project" value="TreeGrafter"/>
</dbReference>
<dbReference type="GO" id="GO:0015833">
    <property type="term" value="P:peptide transport"/>
    <property type="evidence" value="ECO:0007669"/>
    <property type="project" value="TreeGrafter"/>
</dbReference>
<evidence type="ECO:0000256" key="5">
    <source>
        <dbReference type="SAM" id="MobiDB-lite"/>
    </source>
</evidence>